<dbReference type="GO" id="GO:0042834">
    <property type="term" value="F:peptidoglycan binding"/>
    <property type="evidence" value="ECO:0007669"/>
    <property type="project" value="InterPro"/>
</dbReference>
<proteinExistence type="predicted"/>
<dbReference type="OrthoDB" id="6189127at2"/>
<accession>A0A557P0W4</accession>
<dbReference type="GO" id="GO:0016887">
    <property type="term" value="F:ATP hydrolysis activity"/>
    <property type="evidence" value="ECO:0007669"/>
    <property type="project" value="InterPro"/>
</dbReference>
<evidence type="ECO:0000256" key="1">
    <source>
        <dbReference type="SAM" id="MobiDB-lite"/>
    </source>
</evidence>
<dbReference type="InterPro" id="IPR036680">
    <property type="entry name" value="SPOR-like_sf"/>
</dbReference>
<gene>
    <name evidence="3" type="ORF">FOF44_13690</name>
</gene>
<evidence type="ECO:0000313" key="4">
    <source>
        <dbReference type="Proteomes" id="UP000319828"/>
    </source>
</evidence>
<reference evidence="3 4" key="1">
    <citation type="submission" date="2019-07" db="EMBL/GenBank/DDBJ databases">
        <title>The draft genome sequence of Vibrio algivorus M1486.</title>
        <authorList>
            <person name="Meng X."/>
        </authorList>
    </citation>
    <scope>NUCLEOTIDE SEQUENCE [LARGE SCALE GENOMIC DNA]</scope>
    <source>
        <strain evidence="3 4">M1486</strain>
    </source>
</reference>
<dbReference type="InterPro" id="IPR007730">
    <property type="entry name" value="SPOR-like_dom"/>
</dbReference>
<protein>
    <submittedName>
        <fullName evidence="3">AAA family ATPase</fullName>
    </submittedName>
</protein>
<dbReference type="AlphaFoldDB" id="A0A557P0W4"/>
<dbReference type="PANTHER" id="PTHR35894">
    <property type="entry name" value="GENERAL SECRETION PATHWAY PROTEIN A-RELATED"/>
    <property type="match status" value="1"/>
</dbReference>
<dbReference type="Gene3D" id="3.30.70.1070">
    <property type="entry name" value="Sporulation related repeat"/>
    <property type="match status" value="1"/>
</dbReference>
<feature type="domain" description="SPOR" evidence="2">
    <location>
        <begin position="401"/>
        <end position="479"/>
    </location>
</feature>
<dbReference type="PANTHER" id="PTHR35894:SF7">
    <property type="entry name" value="GENERAL SECRETION PATHWAY PROTEIN A-RELATED"/>
    <property type="match status" value="1"/>
</dbReference>
<dbReference type="Pfam" id="PF05036">
    <property type="entry name" value="SPOR"/>
    <property type="match status" value="1"/>
</dbReference>
<dbReference type="EMBL" id="VMKJ01000032">
    <property type="protein sequence ID" value="TVO34303.1"/>
    <property type="molecule type" value="Genomic_DNA"/>
</dbReference>
<dbReference type="InterPro" id="IPR049945">
    <property type="entry name" value="AAA_22"/>
</dbReference>
<dbReference type="InterPro" id="IPR027417">
    <property type="entry name" value="P-loop_NTPase"/>
</dbReference>
<evidence type="ECO:0000313" key="3">
    <source>
        <dbReference type="EMBL" id="TVO34303.1"/>
    </source>
</evidence>
<feature type="compositionally biased region" description="Low complexity" evidence="1">
    <location>
        <begin position="298"/>
        <end position="312"/>
    </location>
</feature>
<dbReference type="SUPFAM" id="SSF52540">
    <property type="entry name" value="P-loop containing nucleoside triphosphate hydrolases"/>
    <property type="match status" value="1"/>
</dbReference>
<dbReference type="Pfam" id="PF13401">
    <property type="entry name" value="AAA_22"/>
    <property type="match status" value="1"/>
</dbReference>
<dbReference type="Gene3D" id="3.40.50.300">
    <property type="entry name" value="P-loop containing nucleotide triphosphate hydrolases"/>
    <property type="match status" value="1"/>
</dbReference>
<dbReference type="Proteomes" id="UP000319828">
    <property type="component" value="Unassembled WGS sequence"/>
</dbReference>
<sequence length="491" mass="54771">MLFIEHSYFDVFKRLVMSMTHDGAHMVQLESQTDILDGLQMFTRLDSNVIYVEGEKGSGKSWLAQGFLNTDKKIQTLSFLICLSTQTAEQQRSILLGQLLSDSFCTGEETLLESLSVFRKDQECKATIIVDDANLLAEHLLDELAQLVLAAQQNPLWQISVILFAKPNEIDESSLNTDPKPEFKHITILPLTDSEATDFIEQLVIPVSHIDSDKKKQAIHRAAESVVNYLANLLALSDSHKKPVVCWVKRSLIALIIILLALGGWSWWTSYQARVQDQQTETDIIGQDEANQDTLPNQDSSSSDTTSGTQSTLDADQTQEDDTLPQAVTDKTLTVGDESDSEQKRVVVPSKVVDALLDGDSPKDAKVSNDEVISAQASSVQKTNSSLKGDQLSLADEALLALPAERYTLQLTAVTKQDEAVSFIKMYGLDGQVRVYRTLRNQQPWYIVTYQDFASIKETREAAQELSLALQKEQPWPKSIAQVHQEIERVK</sequence>
<comment type="caution">
    <text evidence="3">The sequence shown here is derived from an EMBL/GenBank/DDBJ whole genome shotgun (WGS) entry which is preliminary data.</text>
</comment>
<name>A0A557P0W4_9VIBR</name>
<evidence type="ECO:0000259" key="2">
    <source>
        <dbReference type="PROSITE" id="PS51724"/>
    </source>
</evidence>
<feature type="region of interest" description="Disordered" evidence="1">
    <location>
        <begin position="289"/>
        <end position="344"/>
    </location>
</feature>
<dbReference type="PROSITE" id="PS51724">
    <property type="entry name" value="SPOR"/>
    <property type="match status" value="1"/>
</dbReference>
<organism evidence="3 4">
    <name type="scientific">Vibrio algivorus</name>
    <dbReference type="NCBI Taxonomy" id="1667024"/>
    <lineage>
        <taxon>Bacteria</taxon>
        <taxon>Pseudomonadati</taxon>
        <taxon>Pseudomonadota</taxon>
        <taxon>Gammaproteobacteria</taxon>
        <taxon>Vibrionales</taxon>
        <taxon>Vibrionaceae</taxon>
        <taxon>Vibrio</taxon>
    </lineage>
</organism>
<dbReference type="InterPro" id="IPR052026">
    <property type="entry name" value="ExeA_AAA_ATPase_DNA-bind"/>
</dbReference>